<dbReference type="InterPro" id="IPR025115">
    <property type="entry name" value="DUF4034"/>
</dbReference>
<dbReference type="SMART" id="SM00671">
    <property type="entry name" value="SEL1"/>
    <property type="match status" value="2"/>
</dbReference>
<reference evidence="2 3" key="1">
    <citation type="submission" date="2017-12" db="EMBL/GenBank/DDBJ databases">
        <title>Characterization of six clinical isolates of Enterochimera gen. nov., a novel genus of the Yersiniaciae family and the three species Enterochimera arupensis sp. nov., Enterochimera coloradensis sp. nov, and Enterochimera californica sp. nov.</title>
        <authorList>
            <person name="Rossi A."/>
            <person name="Fisher M."/>
        </authorList>
    </citation>
    <scope>NUCLEOTIDE SEQUENCE [LARGE SCALE GENOMIC DNA]</scope>
    <source>
        <strain evidence="3">2015-Iso6</strain>
    </source>
</reference>
<dbReference type="AlphaFoldDB" id="A0A2N5EE77"/>
<dbReference type="InterPro" id="IPR006597">
    <property type="entry name" value="Sel1-like"/>
</dbReference>
<dbReference type="SUPFAM" id="SSF81901">
    <property type="entry name" value="HCP-like"/>
    <property type="match status" value="1"/>
</dbReference>
<dbReference type="RefSeq" id="WP_101815244.1">
    <property type="nucleotide sequence ID" value="NZ_PJZF01000003.1"/>
</dbReference>
<dbReference type="Proteomes" id="UP000234240">
    <property type="component" value="Unassembled WGS sequence"/>
</dbReference>
<dbReference type="OrthoDB" id="8976726at2"/>
<feature type="domain" description="DUF4034" evidence="1">
    <location>
        <begin position="14"/>
        <end position="275"/>
    </location>
</feature>
<keyword evidence="3" id="KW-1185">Reference proteome</keyword>
<dbReference type="InterPro" id="IPR011990">
    <property type="entry name" value="TPR-like_helical_dom_sf"/>
</dbReference>
<evidence type="ECO:0000259" key="1">
    <source>
        <dbReference type="Pfam" id="PF13226"/>
    </source>
</evidence>
<protein>
    <recommendedName>
        <fullName evidence="1">DUF4034 domain-containing protein</fullName>
    </recommendedName>
</protein>
<dbReference type="Gene3D" id="1.25.40.10">
    <property type="entry name" value="Tetratricopeptide repeat domain"/>
    <property type="match status" value="1"/>
</dbReference>
<name>A0A2N5EE77_9GAMM</name>
<accession>A0A2N5EE77</accession>
<organism evidence="2 3">
    <name type="scientific">Chimaeribacter californicus</name>
    <dbReference type="NCBI Taxonomy" id="2060067"/>
    <lineage>
        <taxon>Bacteria</taxon>
        <taxon>Pseudomonadati</taxon>
        <taxon>Pseudomonadota</taxon>
        <taxon>Gammaproteobacteria</taxon>
        <taxon>Enterobacterales</taxon>
        <taxon>Yersiniaceae</taxon>
        <taxon>Chimaeribacter</taxon>
    </lineage>
</organism>
<evidence type="ECO:0000313" key="2">
    <source>
        <dbReference type="EMBL" id="PLR40833.1"/>
    </source>
</evidence>
<dbReference type="EMBL" id="PJZF01000003">
    <property type="protein sequence ID" value="PLR40833.1"/>
    <property type="molecule type" value="Genomic_DNA"/>
</dbReference>
<sequence>MPLSDTQPDDILRARTLLLTRRFAKLDEWLLMLMRGWQSHTTPDSQYGLIMSMESLFGGSELDAAGRLELLREWVQLSPQSYHAQVLLGMFWHEQAWAIRSQGDEDALPDSQWLGAQLCCDHAVQALLRAVACHPRPTHAYRHLMTLSGGFGEPYWLRALFAGEVPLPLHQKFSLTGNPVWAEGLLWLEALGAGVPEPWPSQLPEALAGTRSKEEDATDYWLRLALAIRPGDTGTVESWLVFQSPHWGGDPAHCETMIDSALMAGFDEATRRRFRAEVLLFALGGDVAERGSDRAEQLQQRLAEVLAPPPAPALHQRLLEAAAPCLAYWQDDDAAGLACYAKLLALAPDLMPAPSATLFISRAVLASGVEDPHAVLPTLLQRACAYPSDALLAAFAASACAHGLYGVPENLRLSASLLDYAASLLAARPDRAVTEQQQITLAHDMALNGDLHAAHTLLLGMALRGSALHSYELYLFYRDAWHEDVPEALRSAQGALQAAGRAAEAGLVPAMFAYANALREGADSGPDYAGAMHWYQQAIEHGDLNARYWRATWALEAGSEADRRQAVENWLPEIIRDESSSTRAEAAWSLGMAWREGLGCEKNRFMAQQLFELALSVNPGLEAAQVALAGLSESLRDRMVLWQDKRKLGEGDVLGDLRVEGDARMGEV</sequence>
<comment type="caution">
    <text evidence="2">The sequence shown here is derived from an EMBL/GenBank/DDBJ whole genome shotgun (WGS) entry which is preliminary data.</text>
</comment>
<proteinExistence type="predicted"/>
<dbReference type="Pfam" id="PF13226">
    <property type="entry name" value="DUF4034"/>
    <property type="match status" value="1"/>
</dbReference>
<gene>
    <name evidence="2" type="ORF">CYR55_06030</name>
</gene>
<evidence type="ECO:0000313" key="3">
    <source>
        <dbReference type="Proteomes" id="UP000234240"/>
    </source>
</evidence>